<dbReference type="EMBL" id="JABANP010000044">
    <property type="protein sequence ID" value="KAF4693545.1"/>
    <property type="molecule type" value="Genomic_DNA"/>
</dbReference>
<organism evidence="1 2">
    <name type="scientific">Perkinsus olseni</name>
    <name type="common">Perkinsus atlanticus</name>
    <dbReference type="NCBI Taxonomy" id="32597"/>
    <lineage>
        <taxon>Eukaryota</taxon>
        <taxon>Sar</taxon>
        <taxon>Alveolata</taxon>
        <taxon>Perkinsozoa</taxon>
        <taxon>Perkinsea</taxon>
        <taxon>Perkinsida</taxon>
        <taxon>Perkinsidae</taxon>
        <taxon>Perkinsus</taxon>
    </lineage>
</organism>
<gene>
    <name evidence="1" type="ORF">FOZ60_010725</name>
</gene>
<dbReference type="OrthoDB" id="10358444at2759"/>
<comment type="caution">
    <text evidence="1">The sequence shown here is derived from an EMBL/GenBank/DDBJ whole genome shotgun (WGS) entry which is preliminary data.</text>
</comment>
<reference evidence="1 2" key="1">
    <citation type="submission" date="2020-04" db="EMBL/GenBank/DDBJ databases">
        <title>Perkinsus olseni comparative genomics.</title>
        <authorList>
            <person name="Bogema D.R."/>
        </authorList>
    </citation>
    <scope>NUCLEOTIDE SEQUENCE [LARGE SCALE GENOMIC DNA]</scope>
    <source>
        <strain evidence="1">00978-12</strain>
    </source>
</reference>
<evidence type="ECO:0000313" key="1">
    <source>
        <dbReference type="EMBL" id="KAF4693545.1"/>
    </source>
</evidence>
<name>A0A7J6PBQ0_PEROL</name>
<sequence>MAWSQYNNIVCDRQSDGCDHSGKLRSSITGSTEFPSSIGKAQEVRRDDEGYGDDATFLSSYAAAYGNPKRFIMYRSAELMEVRDTRMPMPVVWEQQLLGENTSHIIAAKKVNLGCPVDAVMLLTPEGTLFILQWMSSDTGFVVREVRPFKHEDFNFVPTGVWDLRQSRTAGEIILVRSAVSEKILLSSLIPIPRDNDVQMAQSGGAAGPEYVTAEFSLVISLKGLTTKRSERMALSGAIRDLCLFEDGLAVALCSPFNGATVCVLAAPSYTTITLLVDPSITHTSIMNSSLRIAAVADSPGSNSTPLSLMLGGDGKFVIAVCDMMLLKIEGSQWSAHRVALRGASADTVGSKRYDERCCLLEEEKDGRGALIEDPPPPGSIAVALSGKYPKSCLSFIVLDSPRVSLEAEVARIGPYPPQDMFVVQVENGAILLLAFPECTRAVFVADAASPESPLLEELEESPWLRGESASLRAVLADGELMVYEDGVYVVDSLEGASRLLLSPPEDGHIIENAAFAPDISVLAIVCAGRISVYSYEGFVERLVLLCSCTSVNGGKNGTTFCEFSPMFVNGQQEELLVVGTFLGTLEVYSLRNKKTIEWKQTVTLRKSEVSTEVVVPESICFTRMTEDDTGVYAFVGSRDGDIFHLLLDGRGLTCLGRVQGGPSGCSARLAHIETRDGDDVPIALFKNSSLAVLCEYSTKVGTENSSASEGGEKKPEEVGFSVHPVPLGLAPLLVGEIGPNGRVAVVATTALPDGRPYIVIGNIDDDIVPCATFNYTMPYYCRTLEVVDKNTAFSLCRLPSPGRWAVTQISIKPDSIGPAGTRYEPLEALGVKNSARASAEDGIDIDHDDGRTTGGRLLLLDPGSLKIMCNMSKIEDLRSTKFMDLRRESWNLCEEKRDNRAGSSHLGTVPMNKPYRKDLAEPEALFLGSSTHDGLLVLALFEDCLRPMYV</sequence>
<accession>A0A7J6PBQ0</accession>
<dbReference type="AlphaFoldDB" id="A0A7J6PBQ0"/>
<dbReference type="InterPro" id="IPR011044">
    <property type="entry name" value="Quino_amine_DH_bsu"/>
</dbReference>
<evidence type="ECO:0000313" key="2">
    <source>
        <dbReference type="Proteomes" id="UP000541610"/>
    </source>
</evidence>
<protein>
    <submittedName>
        <fullName evidence="1">Uncharacterized protein</fullName>
    </submittedName>
</protein>
<dbReference type="Proteomes" id="UP000541610">
    <property type="component" value="Unassembled WGS sequence"/>
</dbReference>
<dbReference type="SUPFAM" id="SSF50969">
    <property type="entry name" value="YVTN repeat-like/Quinoprotein amine dehydrogenase"/>
    <property type="match status" value="1"/>
</dbReference>
<dbReference type="Gene3D" id="2.130.10.10">
    <property type="entry name" value="YVTN repeat-like/Quinoprotein amine dehydrogenase"/>
    <property type="match status" value="1"/>
</dbReference>
<dbReference type="InterPro" id="IPR015943">
    <property type="entry name" value="WD40/YVTN_repeat-like_dom_sf"/>
</dbReference>
<proteinExistence type="predicted"/>